<dbReference type="GO" id="GO:0052692">
    <property type="term" value="F:raffinose alpha-galactosidase activity"/>
    <property type="evidence" value="ECO:0007669"/>
    <property type="project" value="TreeGrafter"/>
</dbReference>
<gene>
    <name evidence="2" type="ORF">HPP92_010171</name>
</gene>
<dbReference type="OrthoDB" id="785793at2759"/>
<comment type="caution">
    <text evidence="2">The sequence shown here is derived from an EMBL/GenBank/DDBJ whole genome shotgun (WGS) entry which is preliminary data.</text>
</comment>
<evidence type="ECO:0000313" key="3">
    <source>
        <dbReference type="Proteomes" id="UP000639772"/>
    </source>
</evidence>
<dbReference type="EMBL" id="JADCNM010000005">
    <property type="protein sequence ID" value="KAG0482087.1"/>
    <property type="molecule type" value="Genomic_DNA"/>
</dbReference>
<name>A0A835R8U8_VANPL</name>
<accession>A0A835R8U8</accession>
<protein>
    <submittedName>
        <fullName evidence="2">Uncharacterized protein</fullName>
    </submittedName>
</protein>
<evidence type="ECO:0000313" key="2">
    <source>
        <dbReference type="EMBL" id="KAG0482087.1"/>
    </source>
</evidence>
<reference evidence="2 3" key="1">
    <citation type="journal article" date="2020" name="Nat. Food">
        <title>A phased Vanilla planifolia genome enables genetic improvement of flavour and production.</title>
        <authorList>
            <person name="Hasing T."/>
            <person name="Tang H."/>
            <person name="Brym M."/>
            <person name="Khazi F."/>
            <person name="Huang T."/>
            <person name="Chambers A.H."/>
        </authorList>
    </citation>
    <scope>NUCLEOTIDE SEQUENCE [LARGE SCALE GENOMIC DNA]</scope>
    <source>
        <tissue evidence="2">Leaf</tissue>
    </source>
</reference>
<dbReference type="AlphaFoldDB" id="A0A835R8U8"/>
<dbReference type="PANTHER" id="PTHR31268:SF32">
    <property type="entry name" value="GALACTINOL--SUCROSE GALACTOSYLTRANSFERASE 2-RELATED"/>
    <property type="match status" value="1"/>
</dbReference>
<dbReference type="Pfam" id="PF05691">
    <property type="entry name" value="Raffinose_syn"/>
    <property type="match status" value="1"/>
</dbReference>
<evidence type="ECO:0000256" key="1">
    <source>
        <dbReference type="ARBA" id="ARBA00023277"/>
    </source>
</evidence>
<dbReference type="Proteomes" id="UP000639772">
    <property type="component" value="Unassembled WGS sequence"/>
</dbReference>
<proteinExistence type="predicted"/>
<dbReference type="PANTHER" id="PTHR31268">
    <property type="match status" value="1"/>
</dbReference>
<organism evidence="2 3">
    <name type="scientific">Vanilla planifolia</name>
    <name type="common">Vanilla</name>
    <dbReference type="NCBI Taxonomy" id="51239"/>
    <lineage>
        <taxon>Eukaryota</taxon>
        <taxon>Viridiplantae</taxon>
        <taxon>Streptophyta</taxon>
        <taxon>Embryophyta</taxon>
        <taxon>Tracheophyta</taxon>
        <taxon>Spermatophyta</taxon>
        <taxon>Magnoliopsida</taxon>
        <taxon>Liliopsida</taxon>
        <taxon>Asparagales</taxon>
        <taxon>Orchidaceae</taxon>
        <taxon>Vanilloideae</taxon>
        <taxon>Vanilleae</taxon>
        <taxon>Vanilla</taxon>
    </lineage>
</organism>
<keyword evidence="1" id="KW-0119">Carbohydrate metabolism</keyword>
<sequence length="132" mass="14642">MRQIAGTDWDGQAVVYSYRTGDVVLLPKEATLPVTLRVMEYELFHISPLKEVAPGIYFAPIGLLKMFNSGGAVEQFQWRATSAATADLSLKVRGCGQFGAYSSRKPSTCTLDSMDVEFSYDDDDGLLLWTFQ</sequence>
<dbReference type="InterPro" id="IPR008811">
    <property type="entry name" value="Glycosyl_hydrolases_36"/>
</dbReference>